<evidence type="ECO:0000256" key="1">
    <source>
        <dbReference type="SAM" id="MobiDB-lite"/>
    </source>
</evidence>
<proteinExistence type="predicted"/>
<comment type="caution">
    <text evidence="3">The sequence shown here is derived from an EMBL/GenBank/DDBJ whole genome shotgun (WGS) entry which is preliminary data.</text>
</comment>
<feature type="transmembrane region" description="Helical" evidence="2">
    <location>
        <begin position="48"/>
        <end position="70"/>
    </location>
</feature>
<dbReference type="EMBL" id="JAUSVB010000002">
    <property type="protein sequence ID" value="MDQ0373885.1"/>
    <property type="molecule type" value="Genomic_DNA"/>
</dbReference>
<feature type="region of interest" description="Disordered" evidence="1">
    <location>
        <begin position="92"/>
        <end position="111"/>
    </location>
</feature>
<gene>
    <name evidence="3" type="ORF">J2X26_002196</name>
</gene>
<organism evidence="3 4">
    <name type="scientific">Cellulomonas humilata</name>
    <dbReference type="NCBI Taxonomy" id="144055"/>
    <lineage>
        <taxon>Bacteria</taxon>
        <taxon>Bacillati</taxon>
        <taxon>Actinomycetota</taxon>
        <taxon>Actinomycetes</taxon>
        <taxon>Micrococcales</taxon>
        <taxon>Cellulomonadaceae</taxon>
        <taxon>Cellulomonas</taxon>
    </lineage>
</organism>
<dbReference type="RefSeq" id="WP_307492184.1">
    <property type="nucleotide sequence ID" value="NZ_JAUSVB010000002.1"/>
</dbReference>
<evidence type="ECO:0000256" key="2">
    <source>
        <dbReference type="SAM" id="Phobius"/>
    </source>
</evidence>
<evidence type="ECO:0000313" key="3">
    <source>
        <dbReference type="EMBL" id="MDQ0373885.1"/>
    </source>
</evidence>
<sequence>MSHRLHTSTGTSRGTFALRLVVVSALTLLDAALALTLVLVRAQPDPGLAMAWVVQAFWTVALLVALPWLWRWALDARPRESTPVLPYANDVPPSPHASFAGPDAPAPPRRW</sequence>
<keyword evidence="2" id="KW-1133">Transmembrane helix</keyword>
<keyword evidence="2" id="KW-0472">Membrane</keyword>
<feature type="transmembrane region" description="Helical" evidence="2">
    <location>
        <begin position="20"/>
        <end position="42"/>
    </location>
</feature>
<evidence type="ECO:0000313" key="4">
    <source>
        <dbReference type="Proteomes" id="UP001239626"/>
    </source>
</evidence>
<keyword evidence="2" id="KW-0812">Transmembrane</keyword>
<accession>A0ABU0EFR6</accession>
<name>A0ABU0EFR6_9CELL</name>
<protein>
    <submittedName>
        <fullName evidence="3">Uncharacterized protein</fullName>
    </submittedName>
</protein>
<reference evidence="3 4" key="1">
    <citation type="submission" date="2023-07" db="EMBL/GenBank/DDBJ databases">
        <title>Sorghum-associated microbial communities from plants grown in Nebraska, USA.</title>
        <authorList>
            <person name="Schachtman D."/>
        </authorList>
    </citation>
    <scope>NUCLEOTIDE SEQUENCE [LARGE SCALE GENOMIC DNA]</scope>
    <source>
        <strain evidence="3 4">BE332</strain>
    </source>
</reference>
<dbReference type="Proteomes" id="UP001239626">
    <property type="component" value="Unassembled WGS sequence"/>
</dbReference>
<keyword evidence="4" id="KW-1185">Reference proteome</keyword>